<dbReference type="Gene3D" id="2.60.120.10">
    <property type="entry name" value="Jelly Rolls"/>
    <property type="match status" value="1"/>
</dbReference>
<dbReference type="InterPro" id="IPR014710">
    <property type="entry name" value="RmlC-like_jellyroll"/>
</dbReference>
<dbReference type="CDD" id="cd00038">
    <property type="entry name" value="CAP_ED"/>
    <property type="match status" value="1"/>
</dbReference>
<keyword evidence="1" id="KW-0677">Repeat</keyword>
<dbReference type="RefSeq" id="WP_108431667.1">
    <property type="nucleotide sequence ID" value="NZ_CP026947.1"/>
</dbReference>
<organism evidence="5 6">
    <name type="scientific">Corynebacterium yudongzhengii</name>
    <dbReference type="NCBI Taxonomy" id="2080740"/>
    <lineage>
        <taxon>Bacteria</taxon>
        <taxon>Bacillati</taxon>
        <taxon>Actinomycetota</taxon>
        <taxon>Actinomycetes</taxon>
        <taxon>Mycobacteriales</taxon>
        <taxon>Corynebacteriaceae</taxon>
        <taxon>Corynebacterium</taxon>
    </lineage>
</organism>
<evidence type="ECO:0000256" key="2">
    <source>
        <dbReference type="PROSITE-ProRule" id="PRU00703"/>
    </source>
</evidence>
<protein>
    <submittedName>
        <fullName evidence="5">Cyclic nucleotide-binding/CBS domain-containing protein</fullName>
    </submittedName>
</protein>
<reference evidence="6" key="1">
    <citation type="submission" date="2018-04" db="EMBL/GenBank/DDBJ databases">
        <authorList>
            <person name="Liu S."/>
            <person name="Wang Z."/>
            <person name="Li J."/>
        </authorList>
    </citation>
    <scope>NUCLEOTIDE SEQUENCE [LARGE SCALE GENOMIC DNA]</scope>
    <source>
        <strain evidence="6">2189</strain>
    </source>
</reference>
<dbReference type="InterPro" id="IPR051462">
    <property type="entry name" value="CBS_domain-containing"/>
</dbReference>
<dbReference type="InterPro" id="IPR000644">
    <property type="entry name" value="CBS_dom"/>
</dbReference>
<evidence type="ECO:0000259" key="4">
    <source>
        <dbReference type="PROSITE" id="PS51371"/>
    </source>
</evidence>
<dbReference type="PANTHER" id="PTHR48108:SF31">
    <property type="entry name" value="CBS DOMAIN AND CYCLIC NUCLEOTIDE-REGULATED NUCLEOTIDYLTRANSFERASE"/>
    <property type="match status" value="1"/>
</dbReference>
<dbReference type="Pfam" id="PF00027">
    <property type="entry name" value="cNMP_binding"/>
    <property type="match status" value="1"/>
</dbReference>
<evidence type="ECO:0000313" key="6">
    <source>
        <dbReference type="Proteomes" id="UP000244989"/>
    </source>
</evidence>
<dbReference type="CDD" id="cd04587">
    <property type="entry name" value="CBS_pair_CAP-ED_NT_Pol-beta-like_DUF294_assoc"/>
    <property type="match status" value="1"/>
</dbReference>
<dbReference type="PROSITE" id="PS50042">
    <property type="entry name" value="CNMP_BINDING_3"/>
    <property type="match status" value="1"/>
</dbReference>
<dbReference type="SMART" id="SM00100">
    <property type="entry name" value="cNMP"/>
    <property type="match status" value="1"/>
</dbReference>
<dbReference type="InterPro" id="IPR000595">
    <property type="entry name" value="cNMP-bd_dom"/>
</dbReference>
<dbReference type="GO" id="GO:0008773">
    <property type="term" value="F:[protein-PII] uridylyltransferase activity"/>
    <property type="evidence" value="ECO:0007669"/>
    <property type="project" value="InterPro"/>
</dbReference>
<evidence type="ECO:0000256" key="1">
    <source>
        <dbReference type="ARBA" id="ARBA00022737"/>
    </source>
</evidence>
<evidence type="ECO:0000313" key="5">
    <source>
        <dbReference type="EMBL" id="PWC02556.1"/>
    </source>
</evidence>
<proteinExistence type="predicted"/>
<dbReference type="InterPro" id="IPR018490">
    <property type="entry name" value="cNMP-bd_dom_sf"/>
</dbReference>
<comment type="caution">
    <text evidence="5">The sequence shown here is derived from an EMBL/GenBank/DDBJ whole genome shotgun (WGS) entry which is preliminary data.</text>
</comment>
<dbReference type="InterPro" id="IPR018821">
    <property type="entry name" value="DUF294_put_nucleoTrafse_sb-bd"/>
</dbReference>
<dbReference type="Pfam" id="PF03445">
    <property type="entry name" value="DUF294"/>
    <property type="match status" value="1"/>
</dbReference>
<dbReference type="SMART" id="SM00116">
    <property type="entry name" value="CBS"/>
    <property type="match status" value="2"/>
</dbReference>
<name>A0A2U1T976_9CORY</name>
<feature type="domain" description="CBS" evidence="4">
    <location>
        <begin position="156"/>
        <end position="214"/>
    </location>
</feature>
<dbReference type="InterPro" id="IPR046342">
    <property type="entry name" value="CBS_dom_sf"/>
</dbReference>
<keyword evidence="2" id="KW-0129">CBS domain</keyword>
<dbReference type="KEGG" id="cyz:C3B44_06545"/>
<accession>A0A2U1T976</accession>
<feature type="domain" description="Cyclic nucleotide-binding" evidence="3">
    <location>
        <begin position="17"/>
        <end position="124"/>
    </location>
</feature>
<dbReference type="Proteomes" id="UP000244989">
    <property type="component" value="Unassembled WGS sequence"/>
</dbReference>
<dbReference type="Pfam" id="PF10335">
    <property type="entry name" value="DUF294_C"/>
    <property type="match status" value="1"/>
</dbReference>
<dbReference type="AlphaFoldDB" id="A0A2U1T976"/>
<dbReference type="EMBL" id="QEEZ01000002">
    <property type="protein sequence ID" value="PWC02556.1"/>
    <property type="molecule type" value="Genomic_DNA"/>
</dbReference>
<sequence>MSVELEEIRDFLAAHEPFRRLPEVTLAELPQAMEMTYVPRGETIITRGEVNDYLYIIRSGAVDVLGEEEVLLDRREPGRNFGYSTLVGEPECRYSMIAVEDTLLLVLPRDHFTQLAEANPDLERYFSTLSRRIAHAAREWRDDPAQDVLSTPVSTMISEQTPVLIESTATITEAARTMVEKNVSSILVTDNKRLSGILTDKDLRVRVVAAERDSSHPVTAVMTADPLTLTPDALAFEAMLVMAEHNIHHLPVCDHADILGVVTSGDISRLLQVNPVFLTAELSRRSRAELKDTYHRAGDAVARLIDRGASFNETSKVLTTVADALVRRLIELFEEDNGPSPVDYCFVVVGSQGRVEMGPASDQDNALILADDYDEEAHGDYIERLATFVCQGLADAGQALCPGEMMAMNPQWRMTKSAWLDTFWRWITAPEPDALLNTQIYFDMRGVAGNLEMAEEVHAEAVARAQGSQRLHAHLAALAARRDPPLGFFRGFVVERGGEYAKTLDVKKGGTAGLVQMARLYAIKAGLTVVGTRDRFRQAAGLSLTQQAADNLIDVFDYLSNLTLKHQSQQLKLGKEANYHIDPEQLNALNRHNLRDSFQILKKMQNALATAHPVRNI</sequence>
<evidence type="ECO:0000259" key="3">
    <source>
        <dbReference type="PROSITE" id="PS50042"/>
    </source>
</evidence>
<dbReference type="SUPFAM" id="SSF81301">
    <property type="entry name" value="Nucleotidyltransferase"/>
    <property type="match status" value="1"/>
</dbReference>
<feature type="domain" description="CBS" evidence="4">
    <location>
        <begin position="222"/>
        <end position="281"/>
    </location>
</feature>
<dbReference type="OrthoDB" id="9789996at2"/>
<dbReference type="InterPro" id="IPR043519">
    <property type="entry name" value="NT_sf"/>
</dbReference>
<keyword evidence="6" id="KW-1185">Reference proteome</keyword>
<dbReference type="PANTHER" id="PTHR48108">
    <property type="entry name" value="CBS DOMAIN-CONTAINING PROTEIN CBSX2, CHLOROPLASTIC"/>
    <property type="match status" value="1"/>
</dbReference>
<dbReference type="InterPro" id="IPR005105">
    <property type="entry name" value="GlnD_Uridyltrans_N"/>
</dbReference>
<dbReference type="CDD" id="cd05401">
    <property type="entry name" value="NT_GlnE_GlnD_like"/>
    <property type="match status" value="1"/>
</dbReference>
<gene>
    <name evidence="5" type="ORF">DF222_01015</name>
</gene>
<dbReference type="Gene3D" id="3.10.580.10">
    <property type="entry name" value="CBS-domain"/>
    <property type="match status" value="1"/>
</dbReference>
<dbReference type="Pfam" id="PF00571">
    <property type="entry name" value="CBS"/>
    <property type="match status" value="2"/>
</dbReference>
<dbReference type="SUPFAM" id="SSF51206">
    <property type="entry name" value="cAMP-binding domain-like"/>
    <property type="match status" value="1"/>
</dbReference>
<dbReference type="PROSITE" id="PS51371">
    <property type="entry name" value="CBS"/>
    <property type="match status" value="2"/>
</dbReference>
<dbReference type="SUPFAM" id="SSF54631">
    <property type="entry name" value="CBS-domain pair"/>
    <property type="match status" value="1"/>
</dbReference>